<keyword evidence="9" id="KW-1185">Reference proteome</keyword>
<proteinExistence type="inferred from homology"/>
<dbReference type="Gene3D" id="3.90.79.10">
    <property type="entry name" value="Nucleoside Triphosphate Pyrophosphohydrolase"/>
    <property type="match status" value="1"/>
</dbReference>
<evidence type="ECO:0000256" key="2">
    <source>
        <dbReference type="ARBA" id="ARBA00005582"/>
    </source>
</evidence>
<dbReference type="PRINTS" id="PR00502">
    <property type="entry name" value="NUDIXFAMILY"/>
</dbReference>
<evidence type="ECO:0000256" key="1">
    <source>
        <dbReference type="ARBA" id="ARBA00001946"/>
    </source>
</evidence>
<evidence type="ECO:0000259" key="7">
    <source>
        <dbReference type="PROSITE" id="PS51462"/>
    </source>
</evidence>
<dbReference type="InterPro" id="IPR000086">
    <property type="entry name" value="NUDIX_hydrolase_dom"/>
</dbReference>
<dbReference type="InterPro" id="IPR020476">
    <property type="entry name" value="Nudix_hydrolase"/>
</dbReference>
<keyword evidence="4 6" id="KW-0378">Hydrolase</keyword>
<gene>
    <name evidence="8" type="ORF">V5G21_03740</name>
</gene>
<evidence type="ECO:0000256" key="3">
    <source>
        <dbReference type="ARBA" id="ARBA00022723"/>
    </source>
</evidence>
<comment type="similarity">
    <text evidence="2 6">Belongs to the Nudix hydrolase family.</text>
</comment>
<dbReference type="EMBL" id="CP144921">
    <property type="protein sequence ID" value="WWA30918.1"/>
    <property type="molecule type" value="Genomic_DNA"/>
</dbReference>
<accession>A0ABZ2D0T9</accession>
<dbReference type="PROSITE" id="PS51462">
    <property type="entry name" value="NUDIX"/>
    <property type="match status" value="1"/>
</dbReference>
<evidence type="ECO:0000256" key="4">
    <source>
        <dbReference type="ARBA" id="ARBA00022801"/>
    </source>
</evidence>
<dbReference type="CDD" id="cd18886">
    <property type="entry name" value="NUDIX_MutT_Nudt1"/>
    <property type="match status" value="1"/>
</dbReference>
<evidence type="ECO:0000313" key="9">
    <source>
        <dbReference type="Proteomes" id="UP001341136"/>
    </source>
</evidence>
<name>A0ABZ2D0T9_9BACI</name>
<dbReference type="Proteomes" id="UP001341136">
    <property type="component" value="Chromosome"/>
</dbReference>
<organism evidence="8 9">
    <name type="scientific">Shouchella rhizosphaerae</name>
    <dbReference type="NCBI Taxonomy" id="866786"/>
    <lineage>
        <taxon>Bacteria</taxon>
        <taxon>Bacillati</taxon>
        <taxon>Bacillota</taxon>
        <taxon>Bacilli</taxon>
        <taxon>Bacillales</taxon>
        <taxon>Bacillaceae</taxon>
        <taxon>Shouchella</taxon>
    </lineage>
</organism>
<evidence type="ECO:0000313" key="8">
    <source>
        <dbReference type="EMBL" id="WWA30918.1"/>
    </source>
</evidence>
<reference evidence="8 9" key="1">
    <citation type="submission" date="2024-01" db="EMBL/GenBank/DDBJ databases">
        <title>Culturomics analysis of mouse respiratory tract.</title>
        <authorList>
            <person name="Phillips A.M."/>
            <person name="Collette N.M."/>
            <person name="Mageeney C.M."/>
            <person name="Sinha A."/>
            <person name="Hern K.E."/>
            <person name="Arkin A.P."/>
            <person name="Williams K.P."/>
            <person name="Branda S."/>
        </authorList>
    </citation>
    <scope>NUCLEOTIDE SEQUENCE [LARGE SCALE GENOMIC DNA]</scope>
    <source>
        <strain evidence="8 9">CP20</strain>
    </source>
</reference>
<feature type="domain" description="Nudix hydrolase" evidence="7">
    <location>
        <begin position="3"/>
        <end position="131"/>
    </location>
</feature>
<keyword evidence="5" id="KW-0460">Magnesium</keyword>
<dbReference type="InterPro" id="IPR015797">
    <property type="entry name" value="NUDIX_hydrolase-like_dom_sf"/>
</dbReference>
<dbReference type="Pfam" id="PF00293">
    <property type="entry name" value="NUDIX"/>
    <property type="match status" value="1"/>
</dbReference>
<dbReference type="PANTHER" id="PTHR43758">
    <property type="entry name" value="7,8-DIHYDRO-8-OXOGUANINE TRIPHOSPHATASE"/>
    <property type="match status" value="1"/>
</dbReference>
<keyword evidence="3" id="KW-0479">Metal-binding</keyword>
<dbReference type="InterPro" id="IPR020084">
    <property type="entry name" value="NUDIX_hydrolase_CS"/>
</dbReference>
<protein>
    <submittedName>
        <fullName evidence="8">8-oxo-dGTP diphosphatase</fullName>
    </submittedName>
</protein>
<evidence type="ECO:0000256" key="5">
    <source>
        <dbReference type="ARBA" id="ARBA00022842"/>
    </source>
</evidence>
<dbReference type="SUPFAM" id="SSF55811">
    <property type="entry name" value="Nudix"/>
    <property type="match status" value="1"/>
</dbReference>
<evidence type="ECO:0000256" key="6">
    <source>
        <dbReference type="RuleBase" id="RU003476"/>
    </source>
</evidence>
<dbReference type="PROSITE" id="PS00893">
    <property type="entry name" value="NUDIX_BOX"/>
    <property type="match status" value="1"/>
</dbReference>
<comment type="cofactor">
    <cofactor evidence="1">
        <name>Mg(2+)</name>
        <dbReference type="ChEBI" id="CHEBI:18420"/>
    </cofactor>
</comment>
<sequence>MRGLQRITNCILATADQCLMLQKPSRGWWVAPGGKMEHGETIKEAVVREFREETGLSIKDPELRAVTTVVIVGEGQTMEDEWMMFSFLASSYEGTMLDQSPEGKLVWQKRDAHADLPMAEGDHHVFNHILNQKGVLYGTFYYTKDFKLIDYRLDPKPMQEKGAAL</sequence>
<dbReference type="PANTHER" id="PTHR43758:SF2">
    <property type="entry name" value="OXIDIZED PURINE NUCLEOSIDE TRIPHOSPHATE HYDROLASE"/>
    <property type="match status" value="1"/>
</dbReference>